<name>A0A0K1RCR7_9CORY</name>
<evidence type="ECO:0000256" key="1">
    <source>
        <dbReference type="SAM" id="MobiDB-lite"/>
    </source>
</evidence>
<evidence type="ECO:0000313" key="2">
    <source>
        <dbReference type="EMBL" id="AKV59173.1"/>
    </source>
</evidence>
<protein>
    <submittedName>
        <fullName evidence="2">Uncharacterized protein</fullName>
    </submittedName>
</protein>
<dbReference type="AlphaFoldDB" id="A0A0K1RCR7"/>
<proteinExistence type="predicted"/>
<keyword evidence="3" id="KW-1185">Reference proteome</keyword>
<accession>A0A0K1RCR7</accession>
<sequence length="59" mass="6488">MQTARAPSCFPTGCTRGWRSTASAKPRRRSRNMSCAAGAWSRSAGRPTQLLATRWMNST</sequence>
<evidence type="ECO:0000313" key="3">
    <source>
        <dbReference type="Proteomes" id="UP000060016"/>
    </source>
</evidence>
<reference evidence="2 3" key="1">
    <citation type="submission" date="2015-08" db="EMBL/GenBank/DDBJ databases">
        <authorList>
            <person name="Babu N.S."/>
            <person name="Beckwith C.J."/>
            <person name="Beseler K.G."/>
            <person name="Brison A."/>
            <person name="Carone J.V."/>
            <person name="Caskin T.P."/>
            <person name="Diamond M."/>
            <person name="Durham M.E."/>
            <person name="Foxe J.M."/>
            <person name="Go M."/>
            <person name="Henderson B.A."/>
            <person name="Jones I.B."/>
            <person name="McGettigan J.A."/>
            <person name="Micheletti S.J."/>
            <person name="Nasrallah M.E."/>
            <person name="Ortiz D."/>
            <person name="Piller C.R."/>
            <person name="Privatt S.R."/>
            <person name="Schneider S.L."/>
            <person name="Sharp S."/>
            <person name="Smith T.C."/>
            <person name="Stanton J.D."/>
            <person name="Ullery H.E."/>
            <person name="Wilson R.J."/>
            <person name="Serrano M.G."/>
            <person name="Buck G."/>
            <person name="Lee V."/>
            <person name="Wang Y."/>
            <person name="Carvalho R."/>
            <person name="Voegtly L."/>
            <person name="Shi R."/>
            <person name="Duckworth R."/>
            <person name="Johnson A."/>
            <person name="Loviza R."/>
            <person name="Walstead R."/>
            <person name="Shah Z."/>
            <person name="Kiflezghi M."/>
            <person name="Wade K."/>
            <person name="Ball S.L."/>
            <person name="Bradley K.W."/>
            <person name="Asai D.J."/>
            <person name="Bowman C.A."/>
            <person name="Russell D.A."/>
            <person name="Pope W.H."/>
            <person name="Jacobs-Sera D."/>
            <person name="Hendrix R.W."/>
            <person name="Hatfull G.F."/>
        </authorList>
    </citation>
    <scope>NUCLEOTIDE SEQUENCE [LARGE SCALE GENOMIC DNA]</scope>
    <source>
        <strain evidence="2 3">PUDD_83A45</strain>
    </source>
</reference>
<feature type="region of interest" description="Disordered" evidence="1">
    <location>
        <begin position="19"/>
        <end position="59"/>
    </location>
</feature>
<dbReference type="KEGG" id="crie:AK829_08425"/>
<dbReference type="EMBL" id="CP012342">
    <property type="protein sequence ID" value="AKV59173.1"/>
    <property type="molecule type" value="Genomic_DNA"/>
</dbReference>
<gene>
    <name evidence="2" type="ORF">AK829_08425</name>
</gene>
<organism evidence="2 3">
    <name type="scientific">Corynebacterium riegelii</name>
    <dbReference type="NCBI Taxonomy" id="156976"/>
    <lineage>
        <taxon>Bacteria</taxon>
        <taxon>Bacillati</taxon>
        <taxon>Actinomycetota</taxon>
        <taxon>Actinomycetes</taxon>
        <taxon>Mycobacteriales</taxon>
        <taxon>Corynebacteriaceae</taxon>
        <taxon>Corynebacterium</taxon>
    </lineage>
</organism>
<dbReference type="Proteomes" id="UP000060016">
    <property type="component" value="Chromosome"/>
</dbReference>